<feature type="domain" description="Protein kinase" evidence="10">
    <location>
        <begin position="9"/>
        <end position="275"/>
    </location>
</feature>
<protein>
    <recommendedName>
        <fullName evidence="1">non-specific serine/threonine protein kinase</fullName>
        <ecNumber evidence="1">2.7.11.1</ecNumber>
    </recommendedName>
</protein>
<dbReference type="PROSITE" id="PS00107">
    <property type="entry name" value="PROTEIN_KINASE_ATP"/>
    <property type="match status" value="1"/>
</dbReference>
<dbReference type="Gene3D" id="1.10.510.10">
    <property type="entry name" value="Transferase(Phosphotransferase) domain 1"/>
    <property type="match status" value="1"/>
</dbReference>
<evidence type="ECO:0000256" key="5">
    <source>
        <dbReference type="ARBA" id="ARBA00022777"/>
    </source>
</evidence>
<keyword evidence="2" id="KW-0723">Serine/threonine-protein kinase</keyword>
<evidence type="ECO:0000256" key="4">
    <source>
        <dbReference type="ARBA" id="ARBA00022741"/>
    </source>
</evidence>
<evidence type="ECO:0000259" key="10">
    <source>
        <dbReference type="PROSITE" id="PS50011"/>
    </source>
</evidence>
<dbReference type="PANTHER" id="PTHR43289:SF6">
    <property type="entry name" value="SERINE_THREONINE-PROTEIN KINASE NEKL-3"/>
    <property type="match status" value="1"/>
</dbReference>
<dbReference type="PANTHER" id="PTHR43289">
    <property type="entry name" value="MITOGEN-ACTIVATED PROTEIN KINASE KINASE KINASE 20-RELATED"/>
    <property type="match status" value="1"/>
</dbReference>
<dbReference type="InterPro" id="IPR000719">
    <property type="entry name" value="Prot_kinase_dom"/>
</dbReference>
<dbReference type="CDD" id="cd14014">
    <property type="entry name" value="STKc_PknB_like"/>
    <property type="match status" value="1"/>
</dbReference>
<dbReference type="SUPFAM" id="SSF56112">
    <property type="entry name" value="Protein kinase-like (PK-like)"/>
    <property type="match status" value="1"/>
</dbReference>
<dbReference type="Pfam" id="PF00069">
    <property type="entry name" value="Pkinase"/>
    <property type="match status" value="1"/>
</dbReference>
<sequence length="735" mass="77582">MPEEMFGQYRLERLLGRGGMGEVYQAFDTVRHRAVAIKRLPPILAADPGFEARFRVESALVARLREPHIIPIHDFGEIDGWLFIDMRLVEGPDLARLLNETGPVEPERAVHLVAQIAAALDVAHAEDLMHRDIKPGNVLVTLGGDGDEFVYVADFGLARAISATSTSLTATGSMVGSMEYMAPERFTDGNGDHRVDVYSLGCLLYEALTGQKPFPVEGLPAVVYAHLHTPPPRPSDLVPGLPLGLDDVVAHAMAKNPKDRYPTAGALASAARAALDGARETITVPVHAAASTVVPGAVTDPVRPPAARGRRRWRGLLVAVVLLAVVATLVSVGFLQGNEEAAGGDVVAEPGGRLGRNPFMPPVGVDKPAVAAPPRSGGTLVGDTPGLYGGTRNIASCDAGAMATFLNQHPDRKVAWAGVQGITMEQVPSYVEGLTPALLRSDTSVTNHGFVDGRATVVPTVLQTGTAVLVDDHGVPRVRCSCGNPLTSPARIEQPRYVGSTWPGLSPATTMTIAPGVTPIREFTLVDPVSREVFIRPVGTDGDLDRPANSPPPPPPPSATPPAPPSTVASTPRQRSSPRPQPQPQAQPQPQRQPSAAPSPSVAPPPDPTTETVKPSPPEPRVIEPLADLIPTSIRYDESQLVRGSPVIFDSGIRNTGDAGTDAFTIKWFVNGQEVGANGSHSGIPAGTTVGDGDSQFRWTFDPGAYRITFAVDTDDVIHESNEGNNSTSVAITIS</sequence>
<feature type="compositionally biased region" description="Low complexity" evidence="8">
    <location>
        <begin position="588"/>
        <end position="600"/>
    </location>
</feature>
<dbReference type="Pfam" id="PF20568">
    <property type="entry name" value="DUF6777"/>
    <property type="match status" value="1"/>
</dbReference>
<gene>
    <name evidence="11" type="ORF">ACFSCY_32190</name>
</gene>
<dbReference type="EC" id="2.7.11.1" evidence="1"/>
<evidence type="ECO:0000313" key="11">
    <source>
        <dbReference type="EMBL" id="MFD1534088.1"/>
    </source>
</evidence>
<dbReference type="Gene3D" id="2.60.40.10">
    <property type="entry name" value="Immunoglobulins"/>
    <property type="match status" value="1"/>
</dbReference>
<evidence type="ECO:0000256" key="8">
    <source>
        <dbReference type="SAM" id="MobiDB-lite"/>
    </source>
</evidence>
<dbReference type="InterPro" id="IPR013783">
    <property type="entry name" value="Ig-like_fold"/>
</dbReference>
<feature type="region of interest" description="Disordered" evidence="8">
    <location>
        <begin position="538"/>
        <end position="623"/>
    </location>
</feature>
<evidence type="ECO:0000313" key="12">
    <source>
        <dbReference type="Proteomes" id="UP001597145"/>
    </source>
</evidence>
<keyword evidence="6 7" id="KW-0067">ATP-binding</keyword>
<feature type="transmembrane region" description="Helical" evidence="9">
    <location>
        <begin position="316"/>
        <end position="335"/>
    </location>
</feature>
<dbReference type="PROSITE" id="PS00108">
    <property type="entry name" value="PROTEIN_KINASE_ST"/>
    <property type="match status" value="1"/>
</dbReference>
<evidence type="ECO:0000256" key="1">
    <source>
        <dbReference type="ARBA" id="ARBA00012513"/>
    </source>
</evidence>
<feature type="compositionally biased region" description="Pro residues" evidence="8">
    <location>
        <begin position="549"/>
        <end position="565"/>
    </location>
</feature>
<dbReference type="InterPro" id="IPR017441">
    <property type="entry name" value="Protein_kinase_ATP_BS"/>
</dbReference>
<name>A0ABW4FVC7_9PSEU</name>
<keyword evidence="12" id="KW-1185">Reference proteome</keyword>
<reference evidence="12" key="1">
    <citation type="journal article" date="2019" name="Int. J. Syst. Evol. Microbiol.">
        <title>The Global Catalogue of Microorganisms (GCM) 10K type strain sequencing project: providing services to taxonomists for standard genome sequencing and annotation.</title>
        <authorList>
            <consortium name="The Broad Institute Genomics Platform"/>
            <consortium name="The Broad Institute Genome Sequencing Center for Infectious Disease"/>
            <person name="Wu L."/>
            <person name="Ma J."/>
        </authorList>
    </citation>
    <scope>NUCLEOTIDE SEQUENCE [LARGE SCALE GENOMIC DNA]</scope>
    <source>
        <strain evidence="12">JCM 12165</strain>
    </source>
</reference>
<keyword evidence="9" id="KW-0472">Membrane</keyword>
<keyword evidence="9" id="KW-1133">Transmembrane helix</keyword>
<evidence type="ECO:0000256" key="3">
    <source>
        <dbReference type="ARBA" id="ARBA00022679"/>
    </source>
</evidence>
<dbReference type="Proteomes" id="UP001597145">
    <property type="component" value="Unassembled WGS sequence"/>
</dbReference>
<dbReference type="RefSeq" id="WP_343974072.1">
    <property type="nucleotide sequence ID" value="NZ_BAAAJG010000005.1"/>
</dbReference>
<feature type="compositionally biased region" description="Low complexity" evidence="8">
    <location>
        <begin position="566"/>
        <end position="578"/>
    </location>
</feature>
<dbReference type="EMBL" id="JBHUCP010000028">
    <property type="protein sequence ID" value="MFD1534088.1"/>
    <property type="molecule type" value="Genomic_DNA"/>
</dbReference>
<feature type="binding site" evidence="7">
    <location>
        <position position="38"/>
    </location>
    <ligand>
        <name>ATP</name>
        <dbReference type="ChEBI" id="CHEBI:30616"/>
    </ligand>
</feature>
<accession>A0ABW4FVC7</accession>
<dbReference type="Gene3D" id="3.30.200.20">
    <property type="entry name" value="Phosphorylase Kinase, domain 1"/>
    <property type="match status" value="1"/>
</dbReference>
<dbReference type="InterPro" id="IPR011635">
    <property type="entry name" value="CARDB"/>
</dbReference>
<dbReference type="Pfam" id="PF07705">
    <property type="entry name" value="CARDB"/>
    <property type="match status" value="1"/>
</dbReference>
<organism evidence="11 12">
    <name type="scientific">Pseudonocardia aurantiaca</name>
    <dbReference type="NCBI Taxonomy" id="75290"/>
    <lineage>
        <taxon>Bacteria</taxon>
        <taxon>Bacillati</taxon>
        <taxon>Actinomycetota</taxon>
        <taxon>Actinomycetes</taxon>
        <taxon>Pseudonocardiales</taxon>
        <taxon>Pseudonocardiaceae</taxon>
        <taxon>Pseudonocardia</taxon>
    </lineage>
</organism>
<keyword evidence="5" id="KW-0418">Kinase</keyword>
<evidence type="ECO:0000256" key="9">
    <source>
        <dbReference type="SAM" id="Phobius"/>
    </source>
</evidence>
<keyword evidence="3" id="KW-0808">Transferase</keyword>
<dbReference type="InterPro" id="IPR046704">
    <property type="entry name" value="DUF6777"/>
</dbReference>
<keyword evidence="9" id="KW-0812">Transmembrane</keyword>
<dbReference type="InterPro" id="IPR008271">
    <property type="entry name" value="Ser/Thr_kinase_AS"/>
</dbReference>
<evidence type="ECO:0000256" key="7">
    <source>
        <dbReference type="PROSITE-ProRule" id="PRU10141"/>
    </source>
</evidence>
<evidence type="ECO:0000256" key="2">
    <source>
        <dbReference type="ARBA" id="ARBA00022527"/>
    </source>
</evidence>
<evidence type="ECO:0000256" key="6">
    <source>
        <dbReference type="ARBA" id="ARBA00022840"/>
    </source>
</evidence>
<dbReference type="SMART" id="SM00220">
    <property type="entry name" value="S_TKc"/>
    <property type="match status" value="1"/>
</dbReference>
<dbReference type="InterPro" id="IPR011009">
    <property type="entry name" value="Kinase-like_dom_sf"/>
</dbReference>
<proteinExistence type="predicted"/>
<keyword evidence="4 7" id="KW-0547">Nucleotide-binding</keyword>
<dbReference type="PROSITE" id="PS50011">
    <property type="entry name" value="PROTEIN_KINASE_DOM"/>
    <property type="match status" value="1"/>
</dbReference>
<comment type="caution">
    <text evidence="11">The sequence shown here is derived from an EMBL/GenBank/DDBJ whole genome shotgun (WGS) entry which is preliminary data.</text>
</comment>